<organism evidence="2 3">
    <name type="scientific">Paenibacillus melissococcoides</name>
    <dbReference type="NCBI Taxonomy" id="2912268"/>
    <lineage>
        <taxon>Bacteria</taxon>
        <taxon>Bacillati</taxon>
        <taxon>Bacillota</taxon>
        <taxon>Bacilli</taxon>
        <taxon>Bacillales</taxon>
        <taxon>Paenibacillaceae</taxon>
        <taxon>Paenibacillus</taxon>
    </lineage>
</organism>
<reference evidence="2" key="1">
    <citation type="submission" date="2022-06" db="EMBL/GenBank/DDBJ databases">
        <authorList>
            <person name="Dietemann V."/>
            <person name="Ory F."/>
            <person name="Dainat B."/>
            <person name="Oberhansli S."/>
        </authorList>
    </citation>
    <scope>NUCLEOTIDE SEQUENCE</scope>
    <source>
        <strain evidence="2">Ena-SAMPLE-TAB-26-04-2022-14:26:32:270-5432</strain>
    </source>
</reference>
<dbReference type="RefSeq" id="WP_213430035.1">
    <property type="nucleotide sequence ID" value="NZ_AP031286.1"/>
</dbReference>
<keyword evidence="1" id="KW-0812">Transmembrane</keyword>
<feature type="transmembrane region" description="Helical" evidence="1">
    <location>
        <begin position="35"/>
        <end position="53"/>
    </location>
</feature>
<feature type="transmembrane region" description="Helical" evidence="1">
    <location>
        <begin position="6"/>
        <end position="28"/>
    </location>
</feature>
<sequence>MAFKIYAGVLLLFAIGNLLFFISAPLLYHLHLRSLRKALYTIFIGAITAGIMLDEIQLLNWKFILTLTSINIFMDLSLLLTPSIMKIWSTEFQYSDYVENVVKENEKVQIGSVRRVQTMSEMLQNSKEYLSNSQISQNSIDYISHLQTYLERYAHTYGLSIRIWSIEPETMKSDIIPAQQRIEMSHQEIIEALIYEGIATRLNEIERLLSYDFGDNKTSYISALYQSEIVSLSNEDSMIIPVYLDKLILIILLRNETGQLLEVDGIHIVNLTHLYALVI</sequence>
<dbReference type="EMBL" id="CALYLO010000008">
    <property type="protein sequence ID" value="CAH8247804.1"/>
    <property type="molecule type" value="Genomic_DNA"/>
</dbReference>
<dbReference type="Pfam" id="PF14171">
    <property type="entry name" value="SpoIISA_toxin"/>
    <property type="match status" value="1"/>
</dbReference>
<name>A0ABM9G7Q4_9BACL</name>
<accession>A0ABM9G7Q4</accession>
<dbReference type="InterPro" id="IPR025940">
    <property type="entry name" value="SpoIISA_toxin"/>
</dbReference>
<dbReference type="Proteomes" id="UP001154322">
    <property type="component" value="Unassembled WGS sequence"/>
</dbReference>
<evidence type="ECO:0000256" key="1">
    <source>
        <dbReference type="SAM" id="Phobius"/>
    </source>
</evidence>
<gene>
    <name evidence="2" type="ORF">WJ0W_005060</name>
</gene>
<evidence type="ECO:0000313" key="3">
    <source>
        <dbReference type="Proteomes" id="UP001154322"/>
    </source>
</evidence>
<keyword evidence="1" id="KW-0472">Membrane</keyword>
<protein>
    <submittedName>
        <fullName evidence="2">Type II toxin-antitoxin system SpoIISA family toxin</fullName>
    </submittedName>
</protein>
<keyword evidence="1" id="KW-1133">Transmembrane helix</keyword>
<comment type="caution">
    <text evidence="2">The sequence shown here is derived from an EMBL/GenBank/DDBJ whole genome shotgun (WGS) entry which is preliminary data.</text>
</comment>
<keyword evidence="3" id="KW-1185">Reference proteome</keyword>
<evidence type="ECO:0000313" key="2">
    <source>
        <dbReference type="EMBL" id="CAH8247804.1"/>
    </source>
</evidence>
<proteinExistence type="predicted"/>